<dbReference type="InterPro" id="IPR038765">
    <property type="entry name" value="Papain-like_cys_pep_sf"/>
</dbReference>
<dbReference type="PROSITE" id="PS00640">
    <property type="entry name" value="THIOL_PROTEASE_ASN"/>
    <property type="match status" value="1"/>
</dbReference>
<dbReference type="EMBL" id="OU015566">
    <property type="protein sequence ID" value="CAG5103198.1"/>
    <property type="molecule type" value="Genomic_DNA"/>
</dbReference>
<comment type="similarity">
    <text evidence="2">Belongs to the peptidase C1 family.</text>
</comment>
<feature type="domain" description="Peptidase C1A papain C-terminal" evidence="8">
    <location>
        <begin position="384"/>
        <end position="604"/>
    </location>
</feature>
<keyword evidence="4 7" id="KW-1133">Transmembrane helix</keyword>
<proteinExistence type="inferred from homology"/>
<evidence type="ECO:0000256" key="3">
    <source>
        <dbReference type="ARBA" id="ARBA00022692"/>
    </source>
</evidence>
<feature type="compositionally biased region" description="Acidic residues" evidence="6">
    <location>
        <begin position="210"/>
        <end position="237"/>
    </location>
</feature>
<dbReference type="Pfam" id="PF04145">
    <property type="entry name" value="Ctr"/>
    <property type="match status" value="2"/>
</dbReference>
<evidence type="ECO:0000256" key="7">
    <source>
        <dbReference type="SAM" id="Phobius"/>
    </source>
</evidence>
<keyword evidence="3 7" id="KW-0812">Transmembrane</keyword>
<feature type="region of interest" description="Disordered" evidence="6">
    <location>
        <begin position="178"/>
        <end position="198"/>
    </location>
</feature>
<dbReference type="Proteomes" id="UP001158576">
    <property type="component" value="Chromosome 1"/>
</dbReference>
<dbReference type="CDD" id="cd02248">
    <property type="entry name" value="Peptidase_C1A"/>
    <property type="match status" value="1"/>
</dbReference>
<gene>
    <name evidence="9" type="ORF">OKIOD_LOCUS9427</name>
</gene>
<feature type="region of interest" description="Disordered" evidence="6">
    <location>
        <begin position="210"/>
        <end position="243"/>
    </location>
</feature>
<organism evidence="9 10">
    <name type="scientific">Oikopleura dioica</name>
    <name type="common">Tunicate</name>
    <dbReference type="NCBI Taxonomy" id="34765"/>
    <lineage>
        <taxon>Eukaryota</taxon>
        <taxon>Metazoa</taxon>
        <taxon>Chordata</taxon>
        <taxon>Tunicata</taxon>
        <taxon>Appendicularia</taxon>
        <taxon>Copelata</taxon>
        <taxon>Oikopleuridae</taxon>
        <taxon>Oikopleura</taxon>
    </lineage>
</organism>
<accession>A0ABN7SP69</accession>
<dbReference type="InterPro" id="IPR007274">
    <property type="entry name" value="Cop_transporter"/>
</dbReference>
<dbReference type="InterPro" id="IPR000668">
    <property type="entry name" value="Peptidase_C1A_C"/>
</dbReference>
<name>A0ABN7SP69_OIKDI</name>
<keyword evidence="10" id="KW-1185">Reference proteome</keyword>
<evidence type="ECO:0000256" key="5">
    <source>
        <dbReference type="ARBA" id="ARBA00023136"/>
    </source>
</evidence>
<dbReference type="SMART" id="SM00645">
    <property type="entry name" value="Pept_C1"/>
    <property type="match status" value="1"/>
</dbReference>
<evidence type="ECO:0000256" key="6">
    <source>
        <dbReference type="SAM" id="MobiDB-lite"/>
    </source>
</evidence>
<keyword evidence="5 7" id="KW-0472">Membrane</keyword>
<comment type="subcellular location">
    <subcellularLocation>
        <location evidence="1">Membrane</location>
    </subcellularLocation>
</comment>
<evidence type="ECO:0000256" key="1">
    <source>
        <dbReference type="ARBA" id="ARBA00004370"/>
    </source>
</evidence>
<evidence type="ECO:0000313" key="9">
    <source>
        <dbReference type="EMBL" id="CAG5103198.1"/>
    </source>
</evidence>
<evidence type="ECO:0000256" key="4">
    <source>
        <dbReference type="ARBA" id="ARBA00022989"/>
    </source>
</evidence>
<evidence type="ECO:0000313" key="10">
    <source>
        <dbReference type="Proteomes" id="UP001158576"/>
    </source>
</evidence>
<evidence type="ECO:0000259" key="8">
    <source>
        <dbReference type="SMART" id="SM00645"/>
    </source>
</evidence>
<feature type="region of interest" description="Disordered" evidence="6">
    <location>
        <begin position="1"/>
        <end position="36"/>
    </location>
</feature>
<feature type="compositionally biased region" description="Basic and acidic residues" evidence="6">
    <location>
        <begin position="1"/>
        <end position="14"/>
    </location>
</feature>
<dbReference type="InterPro" id="IPR039417">
    <property type="entry name" value="Peptidase_C1A_papain-like"/>
</dbReference>
<reference evidence="9 10" key="1">
    <citation type="submission" date="2021-04" db="EMBL/GenBank/DDBJ databases">
        <authorList>
            <person name="Bliznina A."/>
        </authorList>
    </citation>
    <scope>NUCLEOTIDE SEQUENCE [LARGE SCALE GENOMIC DNA]</scope>
</reference>
<dbReference type="InterPro" id="IPR013128">
    <property type="entry name" value="Peptidase_C1A"/>
</dbReference>
<sequence length="607" mass="67316">MNHDHHNHGHHEIPQSEETVGGDYQEDHGAHSMSGHASSFTSNFGQTLLFSGWEIKDEKHLAIACVAVAAIAIINEGLKAARQKLTHKTKPGQFLNKTYGQKICNRWHIINTILSLIQNILSYALMLAFMTFQTWICVSILLAHMVGHFSSEFSTLILPTTTAEKTNSEHLFGNIDFEQEEDDGSDSGSESGDGEKQFQDEDLEIVNAQEEEEADEGGDDDDDDGDDDGGTDDDDGGFGEKDADERQVDILCHEMFENDPKMGDGEIEAAYLELELQQNMVECLDYEYAREATTSALTEKGEYTLPDDFKAWAEEHHKVYPDWRVERKAFGDWQKAKLWMNAKAENYDFELGLTSVADQNPFRKNEIKRSDGCPPVKIEIDGDVPESLDYRAFGPDKEDCIGPVFNQSACGPSSALAVKDVLDSIICIQDNVREDISLQNIVDCADCPFPENPGPDCLLAGAVANKGANCEKCYPTSNYCKPGTCKYDPFCNCSNIQGCGMMNPETDEKLLAYALSKFGTMSVVVDAGNPSFQLYTSGIYSEPKCRTDHGNHVMSLVGYGTEDGKDYWILKNSWGTGWGENGFMRMARNAGNMCGVASYCTYPIYTL</sequence>
<feature type="transmembrane region" description="Helical" evidence="7">
    <location>
        <begin position="120"/>
        <end position="146"/>
    </location>
</feature>
<dbReference type="Gene3D" id="3.90.70.10">
    <property type="entry name" value="Cysteine proteinases"/>
    <property type="match status" value="1"/>
</dbReference>
<feature type="transmembrane region" description="Helical" evidence="7">
    <location>
        <begin position="60"/>
        <end position="78"/>
    </location>
</feature>
<dbReference type="PANTHER" id="PTHR12411">
    <property type="entry name" value="CYSTEINE PROTEASE FAMILY C1-RELATED"/>
    <property type="match status" value="1"/>
</dbReference>
<protein>
    <submittedName>
        <fullName evidence="9">Oidioi.mRNA.OKI2018_I69.chr1.g662.t1.cds</fullName>
    </submittedName>
</protein>
<dbReference type="SUPFAM" id="SSF54001">
    <property type="entry name" value="Cysteine proteinases"/>
    <property type="match status" value="1"/>
</dbReference>
<dbReference type="InterPro" id="IPR025661">
    <property type="entry name" value="Pept_asp_AS"/>
</dbReference>
<dbReference type="Pfam" id="PF00112">
    <property type="entry name" value="Peptidase_C1"/>
    <property type="match status" value="1"/>
</dbReference>
<evidence type="ECO:0000256" key="2">
    <source>
        <dbReference type="ARBA" id="ARBA00008455"/>
    </source>
</evidence>